<sequence>MKIIRNSLEHGIYLELISENIEFETKFTKCNEGALTVWNKREVQSFLKATQVIRYFIVFYLALVTREYDKVDC</sequence>
<proteinExistence type="predicted"/>
<dbReference type="Proteomes" id="UP000317636">
    <property type="component" value="Unassembled WGS sequence"/>
</dbReference>
<keyword evidence="2" id="KW-1185">Reference proteome</keyword>
<gene>
    <name evidence="1" type="ORF">FJ659_24635</name>
</gene>
<protein>
    <submittedName>
        <fullName evidence="1">DNA integration/recombination/inversion protein</fullName>
    </submittedName>
</protein>
<name>A0AC61SZN3_9BACI</name>
<dbReference type="EMBL" id="VHIV01000008">
    <property type="protein sequence ID" value="TPV39639.1"/>
    <property type="molecule type" value="Genomic_DNA"/>
</dbReference>
<evidence type="ECO:0000313" key="2">
    <source>
        <dbReference type="Proteomes" id="UP000317636"/>
    </source>
</evidence>
<evidence type="ECO:0000313" key="1">
    <source>
        <dbReference type="EMBL" id="TPV39639.1"/>
    </source>
</evidence>
<reference evidence="1" key="1">
    <citation type="submission" date="2019-06" db="EMBL/GenBank/DDBJ databases">
        <title>Draft genome sequence of Bacillus sp. strain MHSD28.</title>
        <authorList>
            <person name="Makuwa S.C."/>
            <person name="Serepa-Dlamini M.H."/>
        </authorList>
    </citation>
    <scope>NUCLEOTIDE SEQUENCE</scope>
    <source>
        <strain evidence="1">MHSD28</strain>
    </source>
</reference>
<accession>A0AC61SZN3</accession>
<comment type="caution">
    <text evidence="1">The sequence shown here is derived from an EMBL/GenBank/DDBJ whole genome shotgun (WGS) entry which is preliminary data.</text>
</comment>
<organism evidence="1 2">
    <name type="scientific">Bacillus dicomae</name>
    <dbReference type="NCBI Taxonomy" id="3088378"/>
    <lineage>
        <taxon>Bacteria</taxon>
        <taxon>Bacillati</taxon>
        <taxon>Bacillota</taxon>
        <taxon>Bacilli</taxon>
        <taxon>Bacillales</taxon>
        <taxon>Bacillaceae</taxon>
        <taxon>Bacillus</taxon>
        <taxon>Bacillus cereus group</taxon>
    </lineage>
</organism>